<evidence type="ECO:0000256" key="1">
    <source>
        <dbReference type="ARBA" id="ARBA00006068"/>
    </source>
</evidence>
<dbReference type="InterPro" id="IPR050922">
    <property type="entry name" value="LytR/CpsA/Psr_CW_biosynth"/>
</dbReference>
<dbReference type="EMBL" id="AXCZ01000156">
    <property type="protein sequence ID" value="KGM10116.1"/>
    <property type="molecule type" value="Genomic_DNA"/>
</dbReference>
<dbReference type="Proteomes" id="UP000054314">
    <property type="component" value="Unassembled WGS sequence"/>
</dbReference>
<dbReference type="Pfam" id="PF03816">
    <property type="entry name" value="LytR_cpsA_psr"/>
    <property type="match status" value="1"/>
</dbReference>
<protein>
    <submittedName>
        <fullName evidence="4">Transcriptional regulator</fullName>
    </submittedName>
</protein>
<evidence type="ECO:0000313" key="5">
    <source>
        <dbReference type="Proteomes" id="UP000054314"/>
    </source>
</evidence>
<dbReference type="PANTHER" id="PTHR33392">
    <property type="entry name" value="POLYISOPRENYL-TEICHOIC ACID--PEPTIDOGLYCAN TEICHOIC ACID TRANSFERASE TAGU"/>
    <property type="match status" value="1"/>
</dbReference>
<dbReference type="PANTHER" id="PTHR33392:SF6">
    <property type="entry name" value="POLYISOPRENYL-TEICHOIC ACID--PEPTIDOGLYCAN TEICHOIC ACID TRANSFERASE TAGU"/>
    <property type="match status" value="1"/>
</dbReference>
<accession>A0A0A0BQ69</accession>
<dbReference type="InterPro" id="IPR004474">
    <property type="entry name" value="LytR_CpsA_psr"/>
</dbReference>
<organism evidence="4 5">
    <name type="scientific">Cellulomonas bogoriensis 69B4 = DSM 16987</name>
    <dbReference type="NCBI Taxonomy" id="1386082"/>
    <lineage>
        <taxon>Bacteria</taxon>
        <taxon>Bacillati</taxon>
        <taxon>Actinomycetota</taxon>
        <taxon>Actinomycetes</taxon>
        <taxon>Micrococcales</taxon>
        <taxon>Cellulomonadaceae</taxon>
        <taxon>Cellulomonas</taxon>
    </lineage>
</organism>
<evidence type="ECO:0000313" key="4">
    <source>
        <dbReference type="EMBL" id="KGM10116.1"/>
    </source>
</evidence>
<dbReference type="NCBIfam" id="TIGR00350">
    <property type="entry name" value="lytR_cpsA_psr"/>
    <property type="match status" value="1"/>
</dbReference>
<name>A0A0A0BQ69_9CELL</name>
<gene>
    <name evidence="4" type="ORF">N869_05755</name>
</gene>
<reference evidence="4 5" key="1">
    <citation type="submission" date="2013-08" db="EMBL/GenBank/DDBJ databases">
        <title>Genome sequencing of Cellulomonas bogoriensis 69B4.</title>
        <authorList>
            <person name="Chen F."/>
            <person name="Li Y."/>
            <person name="Wang G."/>
        </authorList>
    </citation>
    <scope>NUCLEOTIDE SEQUENCE [LARGE SCALE GENOMIC DNA]</scope>
    <source>
        <strain evidence="4 5">69B4</strain>
    </source>
</reference>
<comment type="similarity">
    <text evidence="1">Belongs to the LytR/CpsA/Psr (LCP) family.</text>
</comment>
<feature type="compositionally biased region" description="Basic and acidic residues" evidence="2">
    <location>
        <begin position="47"/>
        <end position="56"/>
    </location>
</feature>
<feature type="domain" description="Cell envelope-related transcriptional attenuator" evidence="3">
    <location>
        <begin position="83"/>
        <end position="226"/>
    </location>
</feature>
<dbReference type="AlphaFoldDB" id="A0A0A0BQ69"/>
<feature type="region of interest" description="Disordered" evidence="2">
    <location>
        <begin position="35"/>
        <end position="56"/>
    </location>
</feature>
<dbReference type="Gene3D" id="3.40.630.190">
    <property type="entry name" value="LCP protein"/>
    <property type="match status" value="1"/>
</dbReference>
<evidence type="ECO:0000259" key="3">
    <source>
        <dbReference type="Pfam" id="PF03816"/>
    </source>
</evidence>
<comment type="caution">
    <text evidence="4">The sequence shown here is derived from an EMBL/GenBank/DDBJ whole genome shotgun (WGS) entry which is preliminary data.</text>
</comment>
<keyword evidence="5" id="KW-1185">Reference proteome</keyword>
<evidence type="ECO:0000256" key="2">
    <source>
        <dbReference type="SAM" id="MobiDB-lite"/>
    </source>
</evidence>
<sequence>MLITALSLIGVLAVGGLATVLILQSRLDSNVERIADPFDGLPSRPPATERDEREDQPMTLLVLGSDSRISAGDPSQWEAGGQRTDTIMLIHLPAERDAAYVMSIPRDSWVEIPGHGTHKINAAFSLGGPALTVQTIEQLTGVRVDHFAMTDFESFTEVTDELGGVLITLRQDLRVGDRTLAAGEQHLMNGEEALTYVRQRMNLARGDFDRVQRQQAWFRAIFARMRNEQTLQNPTKSYPFLDSVTRSVAFDEAFDRDVMNDLVDRARNLGSVDISFFTVPIQGTGRSADGQSIVVLDEEPFDRLMAAVREDAVGEYLQEHPDDVDILPPVAP</sequence>
<proteinExistence type="inferred from homology"/>